<keyword evidence="1" id="KW-0812">Transmembrane</keyword>
<dbReference type="EMBL" id="CP002173">
    <property type="protein sequence ID" value="AEA38946.1"/>
    <property type="molecule type" value="Genomic_DNA"/>
</dbReference>
<evidence type="ECO:0000256" key="1">
    <source>
        <dbReference type="SAM" id="Phobius"/>
    </source>
</evidence>
<dbReference type="Gene3D" id="1.20.5.1030">
    <property type="entry name" value="Preprotein translocase secy subunit"/>
    <property type="match status" value="1"/>
</dbReference>
<reference evidence="2 3" key="1">
    <citation type="journal article" date="2011" name="Genome Biol. Evol.">
        <title>Complete nucleomorph genome sequence of the nonphotosynthetic alga Cryptomonas paramecium reveals a core nucleomorph gene set.</title>
        <authorList>
            <person name="Tanifuji G."/>
            <person name="Onodera N.T."/>
            <person name="Wheeler T.J."/>
            <person name="Dlutek M."/>
            <person name="Donaher N."/>
            <person name="Archibald J.M."/>
        </authorList>
    </citation>
    <scope>NUCLEOTIDE SEQUENCE [LARGE SCALE GENOMIC DNA]</scope>
    <source>
        <strain evidence="2 3">CCAP977/2A</strain>
    </source>
</reference>
<evidence type="ECO:0000313" key="2">
    <source>
        <dbReference type="EMBL" id="AEA38946.1"/>
    </source>
</evidence>
<dbReference type="InterPro" id="IPR038379">
    <property type="entry name" value="SecE_sf"/>
</dbReference>
<protein>
    <submittedName>
        <fullName evidence="2">Preprotein translocase secE subunit</fullName>
    </submittedName>
</protein>
<gene>
    <name evidence="2" type="primary">secE</name>
    <name evidence="2" type="ORF">CPARA_2gp288</name>
</gene>
<accession>F2HI00</accession>
<name>F2HI00_9CRYP</name>
<dbReference type="GO" id="GO:0016020">
    <property type="term" value="C:membrane"/>
    <property type="evidence" value="ECO:0007669"/>
    <property type="project" value="UniProtKB-SubCell"/>
</dbReference>
<feature type="transmembrane region" description="Helical" evidence="1">
    <location>
        <begin position="80"/>
        <end position="104"/>
    </location>
</feature>
<proteinExistence type="predicted"/>
<sequence>MLIKTFLSDYTNQITQTSFICKPICYYKFTKKTRYNFNNLFLKKGKENNLRRNFLQILMEMKEEIWLIKWPVLNEVFKQIIAVLIILSISAFFVYTIDGILGVVNRLFFIKLN</sequence>
<keyword evidence="2" id="KW-0542">Nucleomorph</keyword>
<evidence type="ECO:0000313" key="3">
    <source>
        <dbReference type="Proteomes" id="UP000243423"/>
    </source>
</evidence>
<dbReference type="GeneID" id="10447189"/>
<organism evidence="2 3">
    <name type="scientific">Cryptomonas paramaecium</name>
    <dbReference type="NCBI Taxonomy" id="2898"/>
    <lineage>
        <taxon>Eukaryota</taxon>
        <taxon>Cryptophyceae</taxon>
        <taxon>Cryptomonadales</taxon>
        <taxon>Cryptomonadaceae</taxon>
        <taxon>Cryptomonas</taxon>
    </lineage>
</organism>
<dbReference type="Proteomes" id="UP000243423">
    <property type="component" value="Nucleomorph 2"/>
</dbReference>
<dbReference type="GO" id="GO:0006886">
    <property type="term" value="P:intracellular protein transport"/>
    <property type="evidence" value="ECO:0007669"/>
    <property type="project" value="InterPro"/>
</dbReference>
<dbReference type="AlphaFoldDB" id="F2HI00"/>
<geneLocation type="nucleomorph" evidence="2"/>
<dbReference type="GO" id="GO:0006605">
    <property type="term" value="P:protein targeting"/>
    <property type="evidence" value="ECO:0007669"/>
    <property type="project" value="InterPro"/>
</dbReference>
<dbReference type="RefSeq" id="XP_003239844.1">
    <property type="nucleotide sequence ID" value="XM_003239796.1"/>
</dbReference>
<keyword evidence="1" id="KW-1133">Transmembrane helix</keyword>
<keyword evidence="1" id="KW-0472">Membrane</keyword>